<dbReference type="EMBL" id="FOJB01000001">
    <property type="protein sequence ID" value="SEV98960.1"/>
    <property type="molecule type" value="Genomic_DNA"/>
</dbReference>
<evidence type="ECO:0000256" key="4">
    <source>
        <dbReference type="ARBA" id="ARBA00022989"/>
    </source>
</evidence>
<feature type="transmembrane region" description="Helical" evidence="6">
    <location>
        <begin position="211"/>
        <end position="228"/>
    </location>
</feature>
<dbReference type="STRING" id="1173584.SAMN05444851_0723"/>
<feature type="transmembrane region" description="Helical" evidence="6">
    <location>
        <begin position="130"/>
        <end position="148"/>
    </location>
</feature>
<sequence>MAELTVTAQRPMHGILWMLAAGVFFVLLNGLVKYVGQTLPSSQAAFLRYLFGLAFVLPALGQLKRARFSKTMWRLFALRGLVHTGAVLCWFYAMTQITVAEVVAMNYLNPIYVMLGAALLLGEGFSTRRMIAVVFAFLGVLIILRPGVRELGAGHLAMVFTAIFLGVSYLIAKRLSQEASAAVVVAIMSITVTIGLAPAAWLVWVPPNANQLAWLVLIAFCATAGHYAMSRAFAEAPVSVTQPVTFLQIIWATAMGAWLFSEPLDIWVVSGAGVIIAAVSYITWREAMLNRRVTPNPNAAKS</sequence>
<feature type="transmembrane region" description="Helical" evidence="6">
    <location>
        <begin position="99"/>
        <end position="121"/>
    </location>
</feature>
<keyword evidence="9" id="KW-1185">Reference proteome</keyword>
<dbReference type="RefSeq" id="WP_091428319.1">
    <property type="nucleotide sequence ID" value="NZ_FOJB01000001.1"/>
</dbReference>
<keyword evidence="5 6" id="KW-0472">Membrane</keyword>
<organism evidence="8 9">
    <name type="scientific">Aliiroseovarius sediminilitoris</name>
    <dbReference type="NCBI Taxonomy" id="1173584"/>
    <lineage>
        <taxon>Bacteria</taxon>
        <taxon>Pseudomonadati</taxon>
        <taxon>Pseudomonadota</taxon>
        <taxon>Alphaproteobacteria</taxon>
        <taxon>Rhodobacterales</taxon>
        <taxon>Paracoccaceae</taxon>
        <taxon>Aliiroseovarius</taxon>
    </lineage>
</organism>
<feature type="transmembrane region" description="Helical" evidence="6">
    <location>
        <begin position="44"/>
        <end position="63"/>
    </location>
</feature>
<keyword evidence="4 6" id="KW-1133">Transmembrane helix</keyword>
<dbReference type="SUPFAM" id="SSF103481">
    <property type="entry name" value="Multidrug resistance efflux transporter EmrE"/>
    <property type="match status" value="2"/>
</dbReference>
<evidence type="ECO:0000256" key="1">
    <source>
        <dbReference type="ARBA" id="ARBA00004141"/>
    </source>
</evidence>
<dbReference type="Pfam" id="PF00892">
    <property type="entry name" value="EamA"/>
    <property type="match status" value="2"/>
</dbReference>
<dbReference type="InterPro" id="IPR000620">
    <property type="entry name" value="EamA_dom"/>
</dbReference>
<dbReference type="OrthoDB" id="7374604at2"/>
<evidence type="ECO:0000256" key="6">
    <source>
        <dbReference type="SAM" id="Phobius"/>
    </source>
</evidence>
<name>A0A1I0NCQ8_9RHOB</name>
<evidence type="ECO:0000256" key="5">
    <source>
        <dbReference type="ARBA" id="ARBA00023136"/>
    </source>
</evidence>
<dbReference type="GO" id="GO:0016020">
    <property type="term" value="C:membrane"/>
    <property type="evidence" value="ECO:0007669"/>
    <property type="project" value="UniProtKB-SubCell"/>
</dbReference>
<dbReference type="Proteomes" id="UP000199650">
    <property type="component" value="Unassembled WGS sequence"/>
</dbReference>
<feature type="domain" description="EamA" evidence="7">
    <location>
        <begin position="154"/>
        <end position="283"/>
    </location>
</feature>
<feature type="domain" description="EamA" evidence="7">
    <location>
        <begin position="14"/>
        <end position="144"/>
    </location>
</feature>
<evidence type="ECO:0000313" key="8">
    <source>
        <dbReference type="EMBL" id="SEV98960.1"/>
    </source>
</evidence>
<accession>A0A1I0NCQ8</accession>
<dbReference type="PANTHER" id="PTHR22911">
    <property type="entry name" value="ACYL-MALONYL CONDENSING ENZYME-RELATED"/>
    <property type="match status" value="1"/>
</dbReference>
<reference evidence="8 9" key="1">
    <citation type="submission" date="2016-10" db="EMBL/GenBank/DDBJ databases">
        <authorList>
            <person name="de Groot N.N."/>
        </authorList>
    </citation>
    <scope>NUCLEOTIDE SEQUENCE [LARGE SCALE GENOMIC DNA]</scope>
    <source>
        <strain evidence="8 9">DSM 29439</strain>
    </source>
</reference>
<dbReference type="Gene3D" id="1.10.3730.20">
    <property type="match status" value="1"/>
</dbReference>
<evidence type="ECO:0000256" key="2">
    <source>
        <dbReference type="ARBA" id="ARBA00009853"/>
    </source>
</evidence>
<feature type="transmembrane region" description="Helical" evidence="6">
    <location>
        <begin position="266"/>
        <end position="284"/>
    </location>
</feature>
<dbReference type="InterPro" id="IPR037185">
    <property type="entry name" value="EmrE-like"/>
</dbReference>
<dbReference type="AlphaFoldDB" id="A0A1I0NCQ8"/>
<proteinExistence type="inferred from homology"/>
<feature type="transmembrane region" description="Helical" evidence="6">
    <location>
        <begin position="240"/>
        <end position="260"/>
    </location>
</feature>
<feature type="transmembrane region" description="Helical" evidence="6">
    <location>
        <begin position="154"/>
        <end position="172"/>
    </location>
</feature>
<gene>
    <name evidence="8" type="ORF">SAMN05444851_0723</name>
</gene>
<protein>
    <submittedName>
        <fullName evidence="8">EamA domain-containing membrane protein RarD</fullName>
    </submittedName>
</protein>
<comment type="similarity">
    <text evidence="2">Belongs to the drug/metabolite transporter (DMT) superfamily. 10 TMS drug/metabolite exporter (DME) (TC 2.A.7.3) family.</text>
</comment>
<dbReference type="PANTHER" id="PTHR22911:SF6">
    <property type="entry name" value="SOLUTE CARRIER FAMILY 35 MEMBER G1"/>
    <property type="match status" value="1"/>
</dbReference>
<evidence type="ECO:0000259" key="7">
    <source>
        <dbReference type="Pfam" id="PF00892"/>
    </source>
</evidence>
<feature type="transmembrane region" description="Helical" evidence="6">
    <location>
        <begin position="179"/>
        <end position="205"/>
    </location>
</feature>
<keyword evidence="3 6" id="KW-0812">Transmembrane</keyword>
<comment type="subcellular location">
    <subcellularLocation>
        <location evidence="1">Membrane</location>
        <topology evidence="1">Multi-pass membrane protein</topology>
    </subcellularLocation>
</comment>
<evidence type="ECO:0000256" key="3">
    <source>
        <dbReference type="ARBA" id="ARBA00022692"/>
    </source>
</evidence>
<feature type="transmembrane region" description="Helical" evidence="6">
    <location>
        <begin position="75"/>
        <end position="93"/>
    </location>
</feature>
<feature type="transmembrane region" description="Helical" evidence="6">
    <location>
        <begin position="12"/>
        <end position="32"/>
    </location>
</feature>
<evidence type="ECO:0000313" key="9">
    <source>
        <dbReference type="Proteomes" id="UP000199650"/>
    </source>
</evidence>